<keyword evidence="4" id="KW-1185">Reference proteome</keyword>
<keyword evidence="2" id="KW-0472">Membrane</keyword>
<feature type="compositionally biased region" description="Basic and acidic residues" evidence="1">
    <location>
        <begin position="1"/>
        <end position="10"/>
    </location>
</feature>
<feature type="transmembrane region" description="Helical" evidence="2">
    <location>
        <begin position="160"/>
        <end position="187"/>
    </location>
</feature>
<keyword evidence="2" id="KW-0812">Transmembrane</keyword>
<feature type="transmembrane region" description="Helical" evidence="2">
    <location>
        <begin position="549"/>
        <end position="571"/>
    </location>
</feature>
<feature type="transmembrane region" description="Helical" evidence="2">
    <location>
        <begin position="523"/>
        <end position="543"/>
    </location>
</feature>
<sequence>MTDSATRRPAEPAIDPDGFESADESGPDGFDHDDPQPEWSPEDDWTDEALSLLRTMRAPHRRKRAGQIGFAVYCTLLILVVWGVTPSFGLLLQSSMGADYTGSGPALLAALPSGIAAAALATILFAARDGLWRGPVVPPRATADWLLPHPVEPRRVLRPWFWLSCALAAAPGIVVAAGAMVTLALTARTGLPAAFGWCVLGGVCLPLLAACAGLAVELNDRVAAQVRRFTPVLTVAVLLLVAQSVLAAQGHRIPWLERAELWSGPWGWAGLAALAPTPAAQPGAWPAAVLLLLVTAACVVLADRACGRIPPSRLRERARTAAGVLAALRTVELRAAKLAVTSASPGAGPRRVRLPAPRAGWLVVPWRDALALLRSPARLGRSVLLAIPATLCAVLAHSATGAASWAGTAVALVFGYLSVAQLLEPARVETDDIRRASWSPYPFSELMLRHTILPAALGVGAGLVGAAGAALAGFGGAQVWLAAAAVPAMVAAGLVNTCRGVIRKDLMYRPSQTPGGGAGPFLFAVWYAAGPLAAVAVLIVPFTKALTGGTASATLTAVAWSVALTAVLLWWARERAADMTTGSRSGRAN</sequence>
<keyword evidence="2" id="KW-1133">Transmembrane helix</keyword>
<feature type="region of interest" description="Disordered" evidence="1">
    <location>
        <begin position="1"/>
        <end position="44"/>
    </location>
</feature>
<gene>
    <name evidence="3" type="ORF">FB465_6854</name>
</gene>
<dbReference type="Proteomes" id="UP000318416">
    <property type="component" value="Unassembled WGS sequence"/>
</dbReference>
<comment type="caution">
    <text evidence="3">The sequence shown here is derived from an EMBL/GenBank/DDBJ whole genome shotgun (WGS) entry which is preliminary data.</text>
</comment>
<accession>A0A561F1B7</accession>
<name>A0A561F1B7_9ACTN</name>
<feature type="transmembrane region" description="Helical" evidence="2">
    <location>
        <begin position="193"/>
        <end position="216"/>
    </location>
</feature>
<dbReference type="EMBL" id="VIVR01000001">
    <property type="protein sequence ID" value="TWE21657.1"/>
    <property type="molecule type" value="Genomic_DNA"/>
</dbReference>
<feature type="transmembrane region" description="Helical" evidence="2">
    <location>
        <begin position="480"/>
        <end position="502"/>
    </location>
</feature>
<dbReference type="AlphaFoldDB" id="A0A561F1B7"/>
<reference evidence="3 4" key="1">
    <citation type="submission" date="2019-06" db="EMBL/GenBank/DDBJ databases">
        <title>Sequencing the genomes of 1000 actinobacteria strains.</title>
        <authorList>
            <person name="Klenk H.-P."/>
        </authorList>
    </citation>
    <scope>NUCLEOTIDE SEQUENCE [LARGE SCALE GENOMIC DNA]</scope>
    <source>
        <strain evidence="3 4">DSM 41649</strain>
    </source>
</reference>
<dbReference type="InterPro" id="IPR046264">
    <property type="entry name" value="DUF6297"/>
</dbReference>
<feature type="transmembrane region" description="Helical" evidence="2">
    <location>
        <begin position="105"/>
        <end position="127"/>
    </location>
</feature>
<proteinExistence type="predicted"/>
<evidence type="ECO:0000256" key="1">
    <source>
        <dbReference type="SAM" id="MobiDB-lite"/>
    </source>
</evidence>
<feature type="transmembrane region" description="Helical" evidence="2">
    <location>
        <begin position="284"/>
        <end position="302"/>
    </location>
</feature>
<feature type="transmembrane region" description="Helical" evidence="2">
    <location>
        <begin position="65"/>
        <end position="85"/>
    </location>
</feature>
<dbReference type="Pfam" id="PF19814">
    <property type="entry name" value="DUF6297"/>
    <property type="match status" value="1"/>
</dbReference>
<feature type="transmembrane region" description="Helical" evidence="2">
    <location>
        <begin position="452"/>
        <end position="474"/>
    </location>
</feature>
<dbReference type="RefSeq" id="WP_211785918.1">
    <property type="nucleotide sequence ID" value="NZ_BAAABR010000039.1"/>
</dbReference>
<feature type="compositionally biased region" description="Acidic residues" evidence="1">
    <location>
        <begin position="17"/>
        <end position="26"/>
    </location>
</feature>
<evidence type="ECO:0000313" key="4">
    <source>
        <dbReference type="Proteomes" id="UP000318416"/>
    </source>
</evidence>
<evidence type="ECO:0000256" key="2">
    <source>
        <dbReference type="SAM" id="Phobius"/>
    </source>
</evidence>
<evidence type="ECO:0008006" key="5">
    <source>
        <dbReference type="Google" id="ProtNLM"/>
    </source>
</evidence>
<feature type="transmembrane region" description="Helical" evidence="2">
    <location>
        <begin position="228"/>
        <end position="248"/>
    </location>
</feature>
<protein>
    <recommendedName>
        <fullName evidence="5">ABC-2 type transport system permease protein</fullName>
    </recommendedName>
</protein>
<evidence type="ECO:0000313" key="3">
    <source>
        <dbReference type="EMBL" id="TWE21657.1"/>
    </source>
</evidence>
<organism evidence="3 4">
    <name type="scientific">Kitasatospora atroaurantiaca</name>
    <dbReference type="NCBI Taxonomy" id="285545"/>
    <lineage>
        <taxon>Bacteria</taxon>
        <taxon>Bacillati</taxon>
        <taxon>Actinomycetota</taxon>
        <taxon>Actinomycetes</taxon>
        <taxon>Kitasatosporales</taxon>
        <taxon>Streptomycetaceae</taxon>
        <taxon>Kitasatospora</taxon>
    </lineage>
</organism>